<dbReference type="Gene3D" id="1.10.8.50">
    <property type="match status" value="1"/>
</dbReference>
<evidence type="ECO:0000256" key="5">
    <source>
        <dbReference type="ARBA" id="ARBA00022723"/>
    </source>
</evidence>
<evidence type="ECO:0000256" key="4">
    <source>
        <dbReference type="ARBA" id="ARBA00011245"/>
    </source>
</evidence>
<dbReference type="InterPro" id="IPR020629">
    <property type="entry name" value="FPG_Glyclase"/>
</dbReference>
<evidence type="ECO:0000256" key="17">
    <source>
        <dbReference type="SAM" id="MobiDB-lite"/>
    </source>
</evidence>
<dbReference type="Pfam" id="PF01149">
    <property type="entry name" value="Fapy_DNA_glyco"/>
    <property type="match status" value="1"/>
</dbReference>
<comment type="similarity">
    <text evidence="3">Belongs to the FPG family.</text>
</comment>
<dbReference type="PROSITE" id="PS51068">
    <property type="entry name" value="FPG_CAT"/>
    <property type="match status" value="1"/>
</dbReference>
<dbReference type="CDD" id="cd08966">
    <property type="entry name" value="EcFpg-like_N"/>
    <property type="match status" value="1"/>
</dbReference>
<dbReference type="GO" id="GO:0140078">
    <property type="term" value="F:class I DNA-(apurinic or apyrimidinic site) endonuclease activity"/>
    <property type="evidence" value="ECO:0007669"/>
    <property type="project" value="UniProtKB-EC"/>
</dbReference>
<feature type="compositionally biased region" description="Low complexity" evidence="17">
    <location>
        <begin position="106"/>
        <end position="116"/>
    </location>
</feature>
<dbReference type="SUPFAM" id="SSF46946">
    <property type="entry name" value="S13-like H2TH domain"/>
    <property type="match status" value="1"/>
</dbReference>
<evidence type="ECO:0000256" key="10">
    <source>
        <dbReference type="ARBA" id="ARBA00023125"/>
    </source>
</evidence>
<dbReference type="SUPFAM" id="SSF57716">
    <property type="entry name" value="Glucocorticoid receptor-like (DNA-binding domain)"/>
    <property type="match status" value="1"/>
</dbReference>
<proteinExistence type="inferred from homology"/>
<dbReference type="InterPro" id="IPR010979">
    <property type="entry name" value="Ribosomal_uS13-like_H2TH"/>
</dbReference>
<evidence type="ECO:0000259" key="19">
    <source>
        <dbReference type="PROSITE" id="PS51068"/>
    </source>
</evidence>
<evidence type="ECO:0000256" key="1">
    <source>
        <dbReference type="ARBA" id="ARBA00001668"/>
    </source>
</evidence>
<evidence type="ECO:0000256" key="7">
    <source>
        <dbReference type="ARBA" id="ARBA00022771"/>
    </source>
</evidence>
<comment type="subunit">
    <text evidence="4">Monomer.</text>
</comment>
<dbReference type="PROSITE" id="PS51066">
    <property type="entry name" value="ZF_FPG_2"/>
    <property type="match status" value="1"/>
</dbReference>
<keyword evidence="14 20" id="KW-0326">Glycosidase</keyword>
<dbReference type="GO" id="GO:0008534">
    <property type="term" value="F:oxidized purine nucleobase lesion DNA N-glycosylase activity"/>
    <property type="evidence" value="ECO:0007669"/>
    <property type="project" value="UniProtKB-EC"/>
</dbReference>
<dbReference type="InterPro" id="IPR010663">
    <property type="entry name" value="Znf_FPG/IleRS"/>
</dbReference>
<keyword evidence="13" id="KW-0511">Multifunctional enzyme</keyword>
<evidence type="ECO:0000256" key="14">
    <source>
        <dbReference type="ARBA" id="ARBA00023295"/>
    </source>
</evidence>
<accession>A0ABS1B6F8</accession>
<dbReference type="SUPFAM" id="SSF81624">
    <property type="entry name" value="N-terminal domain of MutM-like DNA repair proteins"/>
    <property type="match status" value="1"/>
</dbReference>
<evidence type="ECO:0000256" key="15">
    <source>
        <dbReference type="ARBA" id="ARBA00044632"/>
    </source>
</evidence>
<dbReference type="InterPro" id="IPR000214">
    <property type="entry name" value="Znf_DNA_glyclase/AP_lyase"/>
</dbReference>
<feature type="domain" description="Formamidopyrimidine-DNA glycosylase catalytic" evidence="19">
    <location>
        <begin position="2"/>
        <end position="158"/>
    </location>
</feature>
<dbReference type="PROSITE" id="PS01242">
    <property type="entry name" value="ZF_FPG_1"/>
    <property type="match status" value="1"/>
</dbReference>
<dbReference type="InterPro" id="IPR015887">
    <property type="entry name" value="DNA_glyclase_Znf_dom_DNA_BS"/>
</dbReference>
<dbReference type="EMBL" id="JAEDAJ010000001">
    <property type="protein sequence ID" value="MBK0330227.1"/>
    <property type="molecule type" value="Genomic_DNA"/>
</dbReference>
<comment type="cofactor">
    <cofactor evidence="2">
        <name>Zn(2+)</name>
        <dbReference type="ChEBI" id="CHEBI:29105"/>
    </cofactor>
</comment>
<evidence type="ECO:0000256" key="11">
    <source>
        <dbReference type="ARBA" id="ARBA00023204"/>
    </source>
</evidence>
<dbReference type="InterPro" id="IPR015886">
    <property type="entry name" value="H2TH_FPG"/>
</dbReference>
<feature type="region of interest" description="Disordered" evidence="17">
    <location>
        <begin position="106"/>
        <end position="133"/>
    </location>
</feature>
<dbReference type="RefSeq" id="WP_200500865.1">
    <property type="nucleotide sequence ID" value="NZ_JAEDAJ010000001.1"/>
</dbReference>
<reference evidence="20 21" key="1">
    <citation type="submission" date="2020-12" db="EMBL/GenBank/DDBJ databases">
        <title>Brachybacterium sp. MASK1Z-5, whole genome shotgun sequence.</title>
        <authorList>
            <person name="Tuo L."/>
        </authorList>
    </citation>
    <scope>NUCLEOTIDE SEQUENCE [LARGE SCALE GENOMIC DNA]</scope>
    <source>
        <strain evidence="20 21">MASK1Z-5</strain>
    </source>
</reference>
<keyword evidence="9" id="KW-0862">Zinc</keyword>
<keyword evidence="5" id="KW-0479">Metal-binding</keyword>
<dbReference type="EC" id="3.2.2.23" evidence="20"/>
<dbReference type="Gene3D" id="3.20.190.10">
    <property type="entry name" value="MutM-like, N-terminal"/>
    <property type="match status" value="1"/>
</dbReference>
<evidence type="ECO:0000256" key="16">
    <source>
        <dbReference type="PROSITE-ProRule" id="PRU00391"/>
    </source>
</evidence>
<keyword evidence="6" id="KW-0227">DNA damage</keyword>
<evidence type="ECO:0000313" key="21">
    <source>
        <dbReference type="Proteomes" id="UP000612352"/>
    </source>
</evidence>
<keyword evidence="8 20" id="KW-0378">Hydrolase</keyword>
<dbReference type="PANTHER" id="PTHR22993">
    <property type="entry name" value="FORMAMIDOPYRIMIDINE-DNA GLYCOSYLASE"/>
    <property type="match status" value="1"/>
</dbReference>
<comment type="catalytic activity">
    <reaction evidence="15">
        <text>2'-deoxyribonucleotide-(2'-deoxyribose 5'-phosphate)-2'-deoxyribonucleotide-DNA = a 3'-end 2'-deoxyribonucleotide-(2,3-dehydro-2,3-deoxyribose 5'-phosphate)-DNA + a 5'-end 5'-phospho-2'-deoxyribonucleoside-DNA + H(+)</text>
        <dbReference type="Rhea" id="RHEA:66592"/>
        <dbReference type="Rhea" id="RHEA-COMP:13180"/>
        <dbReference type="Rhea" id="RHEA-COMP:16897"/>
        <dbReference type="Rhea" id="RHEA-COMP:17067"/>
        <dbReference type="ChEBI" id="CHEBI:15378"/>
        <dbReference type="ChEBI" id="CHEBI:136412"/>
        <dbReference type="ChEBI" id="CHEBI:157695"/>
        <dbReference type="ChEBI" id="CHEBI:167181"/>
        <dbReference type="EC" id="4.2.99.18"/>
    </reaction>
</comment>
<keyword evidence="21" id="KW-1185">Reference proteome</keyword>
<evidence type="ECO:0000256" key="9">
    <source>
        <dbReference type="ARBA" id="ARBA00022833"/>
    </source>
</evidence>
<comment type="catalytic activity">
    <reaction evidence="1">
        <text>Hydrolysis of DNA containing ring-opened 7-methylguanine residues, releasing 2,6-diamino-4-hydroxy-5-(N-methyl)formamidopyrimidine.</text>
        <dbReference type="EC" id="3.2.2.23"/>
    </reaction>
</comment>
<dbReference type="SMART" id="SM00898">
    <property type="entry name" value="Fapy_DNA_glyco"/>
    <property type="match status" value="1"/>
</dbReference>
<keyword evidence="10" id="KW-0238">DNA-binding</keyword>
<evidence type="ECO:0000256" key="6">
    <source>
        <dbReference type="ARBA" id="ARBA00022763"/>
    </source>
</evidence>
<feature type="domain" description="FPG-type" evidence="18">
    <location>
        <begin position="297"/>
        <end position="331"/>
    </location>
</feature>
<dbReference type="InterPro" id="IPR012319">
    <property type="entry name" value="FPG_cat"/>
</dbReference>
<dbReference type="InterPro" id="IPR035937">
    <property type="entry name" value="FPG_N"/>
</dbReference>
<evidence type="ECO:0000256" key="2">
    <source>
        <dbReference type="ARBA" id="ARBA00001947"/>
    </source>
</evidence>
<evidence type="ECO:0000256" key="3">
    <source>
        <dbReference type="ARBA" id="ARBA00009409"/>
    </source>
</evidence>
<gene>
    <name evidence="20" type="primary">mutM</name>
    <name evidence="20" type="ORF">I8D64_02260</name>
</gene>
<dbReference type="NCBIfam" id="NF002211">
    <property type="entry name" value="PRK01103.1"/>
    <property type="match status" value="1"/>
</dbReference>
<organism evidence="20 21">
    <name type="scientific">Brachybacterium halotolerans</name>
    <dbReference type="NCBI Taxonomy" id="2795215"/>
    <lineage>
        <taxon>Bacteria</taxon>
        <taxon>Bacillati</taxon>
        <taxon>Actinomycetota</taxon>
        <taxon>Actinomycetes</taxon>
        <taxon>Micrococcales</taxon>
        <taxon>Dermabacteraceae</taxon>
        <taxon>Brachybacterium</taxon>
    </lineage>
</organism>
<keyword evidence="11" id="KW-0234">DNA repair</keyword>
<keyword evidence="12 20" id="KW-0456">Lyase</keyword>
<dbReference type="Proteomes" id="UP000612352">
    <property type="component" value="Unassembled WGS sequence"/>
</dbReference>
<dbReference type="Pfam" id="PF06831">
    <property type="entry name" value="H2TH"/>
    <property type="match status" value="1"/>
</dbReference>
<comment type="caution">
    <text evidence="20">The sequence shown here is derived from an EMBL/GenBank/DDBJ whole genome shotgun (WGS) entry which is preliminary data.</text>
</comment>
<evidence type="ECO:0000256" key="12">
    <source>
        <dbReference type="ARBA" id="ARBA00023239"/>
    </source>
</evidence>
<sequence length="333" mass="36079">MPELPEVEVVRRGLAPHVDGRVITRVDVHEPRSLRRQIGGPDAFVHAVTGARVARLERRGKFLWWRLQDERGDELGEALMTHLGMSGQMRVRGGAADVEAGATAGATAGAETAKGVDAPSEPAPRGEGPASDPHRHRRIVLHLDDGAQVDFVDQRIFGGLWTSALEQDADGLPATPDSIDDLLPADVVGIGRDLLDPAQDREAVIAVMRARRAPIKALLLDQSLVSGIGNIYADEGLWAARTRFDAPGETLTRGRARRVLDGAEAVMRRALDVGGTSFDDLYVNVDGRSGYFARSLAAYGRAGEPCPRCATIIRRSVLQQRSCFFCPNCQRRA</sequence>
<keyword evidence="7 16" id="KW-0863">Zinc-finger</keyword>
<dbReference type="Pfam" id="PF06827">
    <property type="entry name" value="zf-FPG_IleRS"/>
    <property type="match status" value="1"/>
</dbReference>
<dbReference type="SMART" id="SM01232">
    <property type="entry name" value="H2TH"/>
    <property type="match status" value="1"/>
</dbReference>
<evidence type="ECO:0000256" key="13">
    <source>
        <dbReference type="ARBA" id="ARBA00023268"/>
    </source>
</evidence>
<dbReference type="EC" id="4.2.99.18" evidence="20"/>
<evidence type="ECO:0000259" key="18">
    <source>
        <dbReference type="PROSITE" id="PS51066"/>
    </source>
</evidence>
<protein>
    <submittedName>
        <fullName evidence="20">Bifunctional DNA-formamidopyrimidine glycosylase/DNA-(Apurinic or apyrimidinic site) lyase</fullName>
        <ecNumber evidence="20">3.2.2.23</ecNumber>
        <ecNumber evidence="20">4.2.99.18</ecNumber>
    </submittedName>
</protein>
<evidence type="ECO:0000256" key="8">
    <source>
        <dbReference type="ARBA" id="ARBA00022801"/>
    </source>
</evidence>
<dbReference type="PANTHER" id="PTHR22993:SF9">
    <property type="entry name" value="FORMAMIDOPYRIMIDINE-DNA GLYCOSYLASE"/>
    <property type="match status" value="1"/>
</dbReference>
<evidence type="ECO:0000313" key="20">
    <source>
        <dbReference type="EMBL" id="MBK0330227.1"/>
    </source>
</evidence>
<name>A0ABS1B6F8_9MICO</name>